<proteinExistence type="predicted"/>
<dbReference type="Proteomes" id="UP000256601">
    <property type="component" value="Unassembled WGS sequence"/>
</dbReference>
<dbReference type="AlphaFoldDB" id="A0A371CC88"/>
<accession>A0A371CC88</accession>
<feature type="signal peptide" evidence="1">
    <location>
        <begin position="1"/>
        <end position="22"/>
    </location>
</feature>
<evidence type="ECO:0000313" key="3">
    <source>
        <dbReference type="Proteomes" id="UP000256601"/>
    </source>
</evidence>
<evidence type="ECO:0000256" key="1">
    <source>
        <dbReference type="SAM" id="SignalP"/>
    </source>
</evidence>
<protein>
    <recommendedName>
        <fullName evidence="4">Secreted protein</fullName>
    </recommendedName>
</protein>
<name>A0A371CC88_YARLL</name>
<reference evidence="2 3" key="1">
    <citation type="submission" date="2018-07" db="EMBL/GenBank/DDBJ databases">
        <title>Draft Genome Assemblies for Five Robust Yarrowia lipolytica Strains Exhibiting High Lipid Production and Pentose Sugar Utilization and Sugar Alcohol Secretion from Undetoxified Lignocellulosic Biomass Hydrolysates.</title>
        <authorList>
            <consortium name="DOE Joint Genome Institute"/>
            <person name="Walker C."/>
            <person name="Ryu S."/>
            <person name="Na H."/>
            <person name="Zane M."/>
            <person name="LaButti K."/>
            <person name="Lipzen A."/>
            <person name="Haridas S."/>
            <person name="Barry K."/>
            <person name="Grigoriev I.V."/>
            <person name="Quarterman J."/>
            <person name="Slininger P."/>
            <person name="Dien B."/>
            <person name="Trinh C.T."/>
        </authorList>
    </citation>
    <scope>NUCLEOTIDE SEQUENCE [LARGE SCALE GENOMIC DNA]</scope>
    <source>
        <strain evidence="2 3">YB392</strain>
    </source>
</reference>
<feature type="chain" id="PRO_5030068676" description="Secreted protein" evidence="1">
    <location>
        <begin position="23"/>
        <end position="82"/>
    </location>
</feature>
<evidence type="ECO:0008006" key="4">
    <source>
        <dbReference type="Google" id="ProtNLM"/>
    </source>
</evidence>
<keyword evidence="1" id="KW-0732">Signal</keyword>
<organism evidence="2 3">
    <name type="scientific">Yarrowia lipolytica</name>
    <name type="common">Candida lipolytica</name>
    <dbReference type="NCBI Taxonomy" id="4952"/>
    <lineage>
        <taxon>Eukaryota</taxon>
        <taxon>Fungi</taxon>
        <taxon>Dikarya</taxon>
        <taxon>Ascomycota</taxon>
        <taxon>Saccharomycotina</taxon>
        <taxon>Dipodascomycetes</taxon>
        <taxon>Dipodascales</taxon>
        <taxon>Dipodascales incertae sedis</taxon>
        <taxon>Yarrowia</taxon>
    </lineage>
</organism>
<dbReference type="EMBL" id="KZ857327">
    <property type="protein sequence ID" value="RDW27909.1"/>
    <property type="molecule type" value="Genomic_DNA"/>
</dbReference>
<gene>
    <name evidence="2" type="ORF">B0I71DRAFT_128263</name>
</gene>
<sequence>MHLIALVYVWATVGVRIRPGRGVRVGDLRTFLTSVRCVAYNGEVSACLRLLRMIVHLRFPKPAPSSMHDLVQMPCSGSLVGG</sequence>
<evidence type="ECO:0000313" key="2">
    <source>
        <dbReference type="EMBL" id="RDW27909.1"/>
    </source>
</evidence>